<reference evidence="3" key="1">
    <citation type="submission" date="2025-08" db="UniProtKB">
        <authorList>
            <consortium name="RefSeq"/>
        </authorList>
    </citation>
    <scope>IDENTIFICATION</scope>
</reference>
<organism evidence="2 3">
    <name type="scientific">Priapulus caudatus</name>
    <name type="common">Priapulid worm</name>
    <dbReference type="NCBI Taxonomy" id="37621"/>
    <lineage>
        <taxon>Eukaryota</taxon>
        <taxon>Metazoa</taxon>
        <taxon>Ecdysozoa</taxon>
        <taxon>Scalidophora</taxon>
        <taxon>Priapulida</taxon>
        <taxon>Priapulimorpha</taxon>
        <taxon>Priapulimorphida</taxon>
        <taxon>Priapulidae</taxon>
        <taxon>Priapulus</taxon>
    </lineage>
</organism>
<dbReference type="PANTHER" id="PTHR22916:SF3">
    <property type="entry name" value="UDP-GLCNAC:BETAGAL BETA-1,3-N-ACETYLGLUCOSAMINYLTRANSFERASE-LIKE PROTEIN 1"/>
    <property type="match status" value="1"/>
</dbReference>
<dbReference type="Pfam" id="PF00535">
    <property type="entry name" value="Glycos_transf_2"/>
    <property type="match status" value="1"/>
</dbReference>
<dbReference type="InterPro" id="IPR029044">
    <property type="entry name" value="Nucleotide-diphossugar_trans"/>
</dbReference>
<dbReference type="SUPFAM" id="SSF53448">
    <property type="entry name" value="Nucleotide-diphospho-sugar transferases"/>
    <property type="match status" value="1"/>
</dbReference>
<name>A0ABM1EEP6_PRICU</name>
<proteinExistence type="predicted"/>
<dbReference type="Gene3D" id="3.90.550.10">
    <property type="entry name" value="Spore Coat Polysaccharide Biosynthesis Protein SpsA, Chain A"/>
    <property type="match status" value="1"/>
</dbReference>
<protein>
    <submittedName>
        <fullName evidence="3">UDP-GlcNAc:betaGal beta-1,3-N-acetylglucosaminyltransferase-like protein 1 isoform X1</fullName>
    </submittedName>
</protein>
<accession>A0ABM1EEP6</accession>
<dbReference type="Proteomes" id="UP000695022">
    <property type="component" value="Unplaced"/>
</dbReference>
<dbReference type="InterPro" id="IPR001173">
    <property type="entry name" value="Glyco_trans_2-like"/>
</dbReference>
<dbReference type="GeneID" id="106811520"/>
<evidence type="ECO:0000313" key="2">
    <source>
        <dbReference type="Proteomes" id="UP000695022"/>
    </source>
</evidence>
<evidence type="ECO:0000259" key="1">
    <source>
        <dbReference type="Pfam" id="PF00535"/>
    </source>
</evidence>
<gene>
    <name evidence="3" type="primary">LOC106811520</name>
</gene>
<dbReference type="RefSeq" id="XP_014670667.1">
    <property type="nucleotide sequence ID" value="XM_014815181.1"/>
</dbReference>
<feature type="domain" description="Glycosyltransferase 2-like" evidence="1">
    <location>
        <begin position="10"/>
        <end position="154"/>
    </location>
</feature>
<dbReference type="PANTHER" id="PTHR22916">
    <property type="entry name" value="GLYCOSYLTRANSFERASE"/>
    <property type="match status" value="1"/>
</dbReference>
<evidence type="ECO:0000313" key="3">
    <source>
        <dbReference type="RefSeq" id="XP_014670667.1"/>
    </source>
</evidence>
<sequence length="351" mass="39544">MPLEGTYDVSIVLPVCNAALWLEECLRSVCDQDFQGSLELSIYDDASQDDSRAIIERCSPALAERGIRVVISENKSGMPSGVGFAKNRAVEQSQGSHLCFLDADDVMATMRVRLQLAAASVRSRHTLLGCQVRRLPEASTQRYVQWANSTTPEQLHLQAYTSHGPTLLMPTWFCARELYDAVGGFSEAGKGTPEDLIFFLRHLELGGQLHRVDHVLLMYRYHQGGATFSVLEDTIWDVRLRALETAVLSKWKEFTIWNAGKQGRKLYRSLSVENRNKVMSFCDVDKKKIAKGVYTHEESTCLPRPRVPIVHFTEAKPPFVICVKMDLTGGIFEKNLASLNLMEGRDYIHFN</sequence>
<keyword evidence="2" id="KW-1185">Reference proteome</keyword>